<organism evidence="3 4">
    <name type="scientific">Coprinopsis cinerea (strain Okayama-7 / 130 / ATCC MYA-4618 / FGSC 9003)</name>
    <name type="common">Inky cap fungus</name>
    <name type="synonym">Hormographiella aspergillata</name>
    <dbReference type="NCBI Taxonomy" id="240176"/>
    <lineage>
        <taxon>Eukaryota</taxon>
        <taxon>Fungi</taxon>
        <taxon>Dikarya</taxon>
        <taxon>Basidiomycota</taxon>
        <taxon>Agaricomycotina</taxon>
        <taxon>Agaricomycetes</taxon>
        <taxon>Agaricomycetidae</taxon>
        <taxon>Agaricales</taxon>
        <taxon>Agaricineae</taxon>
        <taxon>Psathyrellaceae</taxon>
        <taxon>Coprinopsis</taxon>
    </lineage>
</organism>
<dbReference type="HOGENOM" id="CLU_031061_0_0_1"/>
<dbReference type="eggNOG" id="ENOG502SABM">
    <property type="taxonomic scope" value="Eukaryota"/>
</dbReference>
<evidence type="ECO:0000313" key="3">
    <source>
        <dbReference type="EMBL" id="EAU90146.2"/>
    </source>
</evidence>
<gene>
    <name evidence="3" type="ORF">CC1G_05684</name>
</gene>
<dbReference type="AlphaFoldDB" id="A8N9V7"/>
<comment type="caution">
    <text evidence="3">The sequence shown here is derived from an EMBL/GenBank/DDBJ whole genome shotgun (WGS) entry which is preliminary data.</text>
</comment>
<keyword evidence="4" id="KW-1185">Reference proteome</keyword>
<proteinExistence type="predicted"/>
<dbReference type="Proteomes" id="UP000001861">
    <property type="component" value="Unassembled WGS sequence"/>
</dbReference>
<protein>
    <submittedName>
        <fullName evidence="3">Uncharacterized protein</fullName>
    </submittedName>
</protein>
<reference evidence="3 4" key="1">
    <citation type="journal article" date="2010" name="Proc. Natl. Acad. Sci. U.S.A.">
        <title>Insights into evolution of multicellular fungi from the assembled chromosomes of the mushroom Coprinopsis cinerea (Coprinus cinereus).</title>
        <authorList>
            <person name="Stajich J.E."/>
            <person name="Wilke S.K."/>
            <person name="Ahren D."/>
            <person name="Au C.H."/>
            <person name="Birren B.W."/>
            <person name="Borodovsky M."/>
            <person name="Burns C."/>
            <person name="Canback B."/>
            <person name="Casselton L.A."/>
            <person name="Cheng C.K."/>
            <person name="Deng J."/>
            <person name="Dietrich F.S."/>
            <person name="Fargo D.C."/>
            <person name="Farman M.L."/>
            <person name="Gathman A.C."/>
            <person name="Goldberg J."/>
            <person name="Guigo R."/>
            <person name="Hoegger P.J."/>
            <person name="Hooker J.B."/>
            <person name="Huggins A."/>
            <person name="James T.Y."/>
            <person name="Kamada T."/>
            <person name="Kilaru S."/>
            <person name="Kodira C."/>
            <person name="Kues U."/>
            <person name="Kupfer D."/>
            <person name="Kwan H.S."/>
            <person name="Lomsadze A."/>
            <person name="Li W."/>
            <person name="Lilly W.W."/>
            <person name="Ma L.J."/>
            <person name="Mackey A.J."/>
            <person name="Manning G."/>
            <person name="Martin F."/>
            <person name="Muraguchi H."/>
            <person name="Natvig D.O."/>
            <person name="Palmerini H."/>
            <person name="Ramesh M.A."/>
            <person name="Rehmeyer C.J."/>
            <person name="Roe B.A."/>
            <person name="Shenoy N."/>
            <person name="Stanke M."/>
            <person name="Ter-Hovhannisyan V."/>
            <person name="Tunlid A."/>
            <person name="Velagapudi R."/>
            <person name="Vision T.J."/>
            <person name="Zeng Q."/>
            <person name="Zolan M.E."/>
            <person name="Pukkila P.J."/>
        </authorList>
    </citation>
    <scope>NUCLEOTIDE SEQUENCE [LARGE SCALE GENOMIC DNA]</scope>
    <source>
        <strain evidence="4">Okayama-7 / 130 / ATCC MYA-4618 / FGSC 9003</strain>
    </source>
</reference>
<dbReference type="KEGG" id="cci:CC1G_05684"/>
<sequence>MSTRFLYGNESRDCGSVCETSEIAVGSRRGFLHVGFLLPSITLPTTTISTVTVPSSLVALATQPATQPANMSTSTPHNDTDKTSNTLFEAPNSAEVQPVRDRKHFSIDLSLELERQLEMDSLPVTPMRDLTSATEDNEQKHEALDPEILAHLVMQLRHSLSEMTKERDELARMLADSHSKQASLNDALQLMTEKATAVNEELVEARRKNKEDEEAITLLRAKVEESRRGLMRLQTENRRQTMAPIDVNRASLLGSPPSSSNKRASFTPLTGRSAGGHRRISSVSDVAFSIADFHPSPSGQTLTFPDTGHNPQTTPPPSSTRYPAVFGRQSPPATTSEGGSLELEEVKRELRQLKEELATAKHELAEANEAKEASETCVKALRQFIAENTFTDAQSSTAPSSIKLPPLPTMATGEEAATESKQGRTATGWGFKLWGADSPRVPQSATIPPQSAPAVNGSPQLGGGATPTLPAAPLSRKFGGLFSSRSSISSTMSNNTPLPPLQTNGPSVMQRNPSHETSSSDASSVAEPISPSDDIHGLGTAPVVICRDSTSLSDVSSVHGVVPAKSLDVEIIR</sequence>
<dbReference type="VEuPathDB" id="FungiDB:CC1G_05684"/>
<dbReference type="STRING" id="240176.A8N9V7"/>
<dbReference type="OMA" id="LAHIVMQ"/>
<feature type="compositionally biased region" description="Polar residues" evidence="2">
    <location>
        <begin position="501"/>
        <end position="523"/>
    </location>
</feature>
<name>A8N9V7_COPC7</name>
<feature type="region of interest" description="Disordered" evidence="2">
    <location>
        <begin position="395"/>
        <end position="424"/>
    </location>
</feature>
<feature type="region of interest" description="Disordered" evidence="2">
    <location>
        <begin position="438"/>
        <end position="472"/>
    </location>
</feature>
<feature type="compositionally biased region" description="Polar residues" evidence="2">
    <location>
        <begin position="64"/>
        <end position="87"/>
    </location>
</feature>
<feature type="region of interest" description="Disordered" evidence="2">
    <location>
        <begin position="249"/>
        <end position="278"/>
    </location>
</feature>
<feature type="compositionally biased region" description="Polar residues" evidence="2">
    <location>
        <begin position="297"/>
        <end position="312"/>
    </location>
</feature>
<feature type="region of interest" description="Disordered" evidence="2">
    <location>
        <begin position="485"/>
        <end position="536"/>
    </location>
</feature>
<dbReference type="EMBL" id="AACS02000007">
    <property type="protein sequence ID" value="EAU90146.2"/>
    <property type="molecule type" value="Genomic_DNA"/>
</dbReference>
<dbReference type="GeneID" id="6008087"/>
<feature type="coiled-coil region" evidence="1">
    <location>
        <begin position="153"/>
        <end position="222"/>
    </location>
</feature>
<dbReference type="OrthoDB" id="2505754at2759"/>
<feature type="region of interest" description="Disordered" evidence="2">
    <location>
        <begin position="297"/>
        <end position="342"/>
    </location>
</feature>
<evidence type="ECO:0000256" key="2">
    <source>
        <dbReference type="SAM" id="MobiDB-lite"/>
    </source>
</evidence>
<dbReference type="RefSeq" id="XP_001831613.2">
    <property type="nucleotide sequence ID" value="XM_001831561.2"/>
</dbReference>
<feature type="region of interest" description="Disordered" evidence="2">
    <location>
        <begin position="64"/>
        <end position="97"/>
    </location>
</feature>
<accession>A8N9V7</accession>
<evidence type="ECO:0000313" key="4">
    <source>
        <dbReference type="Proteomes" id="UP000001861"/>
    </source>
</evidence>
<feature type="compositionally biased region" description="Polar residues" evidence="2">
    <location>
        <begin position="256"/>
        <end position="270"/>
    </location>
</feature>
<dbReference type="InParanoid" id="A8N9V7"/>
<evidence type="ECO:0000256" key="1">
    <source>
        <dbReference type="SAM" id="Coils"/>
    </source>
</evidence>
<keyword evidence="1" id="KW-0175">Coiled coil</keyword>